<sequence>MKSALDQQCKLLLTVNSLFVLAGALSGTFLNVYLWKFKQDFTMIGWFAFSQQLAIGLTFWIAGKWVKERDKMIILRLGIIISGLFYLLVLATGARMVHYIWPLGILSGIGAGIFWLAFNVVYFEVTDKANRDLFNGWVGVMGSVIGIIGPWLSGWLISVMPGVRGYRVIFTVSLIVYGGGVLLSFRLKKRERGKGYRWLEPVRRLKPGSPWRQAVPASIVYGLREGVFIFMINLLVYISTSSEWKVGQYMLITSLVSLVSYWAAGKWLAIRHRWLEMLIGAFMMTLIVIPLLWKMSYMTLLIFGVGTSLFMPLYIIPMISSVFDLMGRDKTDAEHRVELIVLREISMMVGRLAGIAIFIWLYTRSPHMSTILWLMAGLGAAPLMSWLAMRKLLAA</sequence>
<dbReference type="AlphaFoldDB" id="A0A7X2YZ79"/>
<evidence type="ECO:0000256" key="1">
    <source>
        <dbReference type="ARBA" id="ARBA00004651"/>
    </source>
</evidence>
<dbReference type="Proteomes" id="UP000447876">
    <property type="component" value="Unassembled WGS sequence"/>
</dbReference>
<dbReference type="OrthoDB" id="2086294at2"/>
<dbReference type="GO" id="GO:0022857">
    <property type="term" value="F:transmembrane transporter activity"/>
    <property type="evidence" value="ECO:0007669"/>
    <property type="project" value="InterPro"/>
</dbReference>
<dbReference type="InterPro" id="IPR011701">
    <property type="entry name" value="MFS"/>
</dbReference>
<dbReference type="RefSeq" id="WP_155609355.1">
    <property type="nucleotide sequence ID" value="NZ_WNZW01000001.1"/>
</dbReference>
<feature type="transmembrane region" description="Helical" evidence="2">
    <location>
        <begin position="246"/>
        <end position="263"/>
    </location>
</feature>
<dbReference type="GO" id="GO:0005886">
    <property type="term" value="C:plasma membrane"/>
    <property type="evidence" value="ECO:0007669"/>
    <property type="project" value="UniProtKB-SubCell"/>
</dbReference>
<feature type="transmembrane region" description="Helical" evidence="2">
    <location>
        <begin position="368"/>
        <end position="389"/>
    </location>
</feature>
<dbReference type="PANTHER" id="PTHR23526:SF2">
    <property type="entry name" value="MAJOR FACILITATOR SUPERFAMILY (MFS) PROFILE DOMAIN-CONTAINING PROTEIN"/>
    <property type="match status" value="1"/>
</dbReference>
<feature type="transmembrane region" description="Helical" evidence="2">
    <location>
        <begin position="219"/>
        <end position="240"/>
    </location>
</feature>
<evidence type="ECO:0000313" key="4">
    <source>
        <dbReference type="Proteomes" id="UP000447876"/>
    </source>
</evidence>
<feature type="transmembrane region" description="Helical" evidence="2">
    <location>
        <begin position="165"/>
        <end position="187"/>
    </location>
</feature>
<keyword evidence="2" id="KW-1133">Transmembrane helix</keyword>
<dbReference type="Gene3D" id="1.20.1250.20">
    <property type="entry name" value="MFS general substrate transporter like domains"/>
    <property type="match status" value="1"/>
</dbReference>
<dbReference type="CDD" id="cd06174">
    <property type="entry name" value="MFS"/>
    <property type="match status" value="1"/>
</dbReference>
<feature type="transmembrane region" description="Helical" evidence="2">
    <location>
        <begin position="41"/>
        <end position="61"/>
    </location>
</feature>
<dbReference type="Pfam" id="PF07690">
    <property type="entry name" value="MFS_1"/>
    <property type="match status" value="1"/>
</dbReference>
<feature type="transmembrane region" description="Helical" evidence="2">
    <location>
        <begin position="12"/>
        <end position="35"/>
    </location>
</feature>
<evidence type="ECO:0000313" key="3">
    <source>
        <dbReference type="EMBL" id="MUG43916.1"/>
    </source>
</evidence>
<protein>
    <submittedName>
        <fullName evidence="3">MFS transporter</fullName>
    </submittedName>
</protein>
<keyword evidence="2" id="KW-0472">Membrane</keyword>
<feature type="transmembrane region" description="Helical" evidence="2">
    <location>
        <begin position="73"/>
        <end position="93"/>
    </location>
</feature>
<dbReference type="InterPro" id="IPR036259">
    <property type="entry name" value="MFS_trans_sf"/>
</dbReference>
<comment type="caution">
    <text evidence="3">The sequence shown here is derived from an EMBL/GenBank/DDBJ whole genome shotgun (WGS) entry which is preliminary data.</text>
</comment>
<organism evidence="3 4">
    <name type="scientific">Paenibacillus woosongensis</name>
    <dbReference type="NCBI Taxonomy" id="307580"/>
    <lineage>
        <taxon>Bacteria</taxon>
        <taxon>Bacillati</taxon>
        <taxon>Bacillota</taxon>
        <taxon>Bacilli</taxon>
        <taxon>Bacillales</taxon>
        <taxon>Paenibacillaceae</taxon>
        <taxon>Paenibacillus</taxon>
    </lineage>
</organism>
<dbReference type="InterPro" id="IPR052528">
    <property type="entry name" value="Sugar_transport-like"/>
</dbReference>
<feature type="transmembrane region" description="Helical" evidence="2">
    <location>
        <begin position="134"/>
        <end position="153"/>
    </location>
</feature>
<feature type="transmembrane region" description="Helical" evidence="2">
    <location>
        <begin position="275"/>
        <end position="293"/>
    </location>
</feature>
<proteinExistence type="predicted"/>
<feature type="transmembrane region" description="Helical" evidence="2">
    <location>
        <begin position="299"/>
        <end position="319"/>
    </location>
</feature>
<evidence type="ECO:0000256" key="2">
    <source>
        <dbReference type="SAM" id="Phobius"/>
    </source>
</evidence>
<gene>
    <name evidence="3" type="ORF">GNP95_02685</name>
</gene>
<reference evidence="3 4" key="1">
    <citation type="submission" date="2019-11" db="EMBL/GenBank/DDBJ databases">
        <title>Draft genome sequences of five Paenibacillus species of dairy origin.</title>
        <authorList>
            <person name="Olajide A.M."/>
            <person name="Chen S."/>
            <person name="Lapointe G."/>
        </authorList>
    </citation>
    <scope>NUCLEOTIDE SEQUENCE [LARGE SCALE GENOMIC DNA]</scope>
    <source>
        <strain evidence="3 4">12CR55</strain>
    </source>
</reference>
<accession>A0A7X2YZ79</accession>
<feature type="transmembrane region" description="Helical" evidence="2">
    <location>
        <begin position="340"/>
        <end position="362"/>
    </location>
</feature>
<dbReference type="SUPFAM" id="SSF103473">
    <property type="entry name" value="MFS general substrate transporter"/>
    <property type="match status" value="1"/>
</dbReference>
<keyword evidence="2" id="KW-0812">Transmembrane</keyword>
<dbReference type="PANTHER" id="PTHR23526">
    <property type="entry name" value="INTEGRAL MEMBRANE TRANSPORT PROTEIN-RELATED"/>
    <property type="match status" value="1"/>
</dbReference>
<comment type="subcellular location">
    <subcellularLocation>
        <location evidence="1">Cell membrane</location>
        <topology evidence="1">Multi-pass membrane protein</topology>
    </subcellularLocation>
</comment>
<dbReference type="EMBL" id="WNZW01000001">
    <property type="protein sequence ID" value="MUG43916.1"/>
    <property type="molecule type" value="Genomic_DNA"/>
</dbReference>
<name>A0A7X2YZ79_9BACL</name>
<feature type="transmembrane region" description="Helical" evidence="2">
    <location>
        <begin position="99"/>
        <end position="122"/>
    </location>
</feature>